<feature type="transmembrane region" description="Helical" evidence="1">
    <location>
        <begin position="151"/>
        <end position="182"/>
    </location>
</feature>
<sequence length="553" mass="60112">MAIATPEGPKTLVLGPRTRRALLLWVLPWLAISIAIFASWMNLAVLDPTRVAWLLDGNDHGQNAIGLAAYLRAAPPWPSLHSPMLMAPEGLPLALTDSNPLLGLLLRPFAAVLPVGIQLFGLWLFACILLHTGFAAALLRRFTPNPLATWIGAALMTLMPVLLARFGHVNLCAQWLILWALWVFIDAKRSRQAGWWVAVIVTATLIHPYLLVMVSAIWASAMMRAFVLAPDMRARVRMISDVALVVAPLLVLPLLLGLAGSPVMATGGYGGFSMALDALWNPNDPHYSALLPATALNGSQRLEGMNYLGAGLLALAATALVCRFRYRPARGDDAALGRLVWLVPAFAVLTLIALMPHLIWRGQILATLPMPEAMPRLLDPIRAAGRMFWPVDYVIVFAAIATVGRIRFGTLVLGGALLLQIVDLAPLFASARASGGAAAATRPYRRTLDPRWDALIARADMIEFEPPEPYRDLALLEEVTWRAIVAGKPVRYFYASREPVAVKRRLANDAAAFTMGQVDSRRLYVLLDGEVPPALANRVTRLDGVSVIAPGAR</sequence>
<evidence type="ECO:0000313" key="5">
    <source>
        <dbReference type="Proteomes" id="UP001419910"/>
    </source>
</evidence>
<proteinExistence type="predicted"/>
<feature type="transmembrane region" description="Helical" evidence="1">
    <location>
        <begin position="21"/>
        <end position="41"/>
    </location>
</feature>
<keyword evidence="1" id="KW-0812">Transmembrane</keyword>
<dbReference type="Pfam" id="PF25853">
    <property type="entry name" value="DUF6311_C"/>
    <property type="match status" value="1"/>
</dbReference>
<feature type="transmembrane region" description="Helical" evidence="1">
    <location>
        <begin position="338"/>
        <end position="360"/>
    </location>
</feature>
<evidence type="ECO:0000313" key="4">
    <source>
        <dbReference type="EMBL" id="MEN2789782.1"/>
    </source>
</evidence>
<keyword evidence="1" id="KW-0472">Membrane</keyword>
<keyword evidence="5" id="KW-1185">Reference proteome</keyword>
<dbReference type="EMBL" id="JBDIME010000005">
    <property type="protein sequence ID" value="MEN2789782.1"/>
    <property type="molecule type" value="Genomic_DNA"/>
</dbReference>
<comment type="caution">
    <text evidence="4">The sequence shown here is derived from an EMBL/GenBank/DDBJ whole genome shotgun (WGS) entry which is preliminary data.</text>
</comment>
<reference evidence="4 5" key="1">
    <citation type="submission" date="2024-05" db="EMBL/GenBank/DDBJ databases">
        <authorList>
            <person name="Liu Q."/>
            <person name="Xin Y.-H."/>
        </authorList>
    </citation>
    <scope>NUCLEOTIDE SEQUENCE [LARGE SCALE GENOMIC DNA]</scope>
    <source>
        <strain evidence="4 5">CGMCC 1.10181</strain>
    </source>
</reference>
<name>A0ABU9Y1Z6_9SPHN</name>
<protein>
    <submittedName>
        <fullName evidence="4">DUF6311 domain-containing protein</fullName>
    </submittedName>
</protein>
<organism evidence="4 5">
    <name type="scientific">Sphingomonas oligophenolica</name>
    <dbReference type="NCBI Taxonomy" id="301154"/>
    <lineage>
        <taxon>Bacteria</taxon>
        <taxon>Pseudomonadati</taxon>
        <taxon>Pseudomonadota</taxon>
        <taxon>Alphaproteobacteria</taxon>
        <taxon>Sphingomonadales</taxon>
        <taxon>Sphingomonadaceae</taxon>
        <taxon>Sphingomonas</taxon>
    </lineage>
</organism>
<evidence type="ECO:0000259" key="2">
    <source>
        <dbReference type="Pfam" id="PF19830"/>
    </source>
</evidence>
<dbReference type="RefSeq" id="WP_343889441.1">
    <property type="nucleotide sequence ID" value="NZ_BAAAEH010000022.1"/>
</dbReference>
<feature type="transmembrane region" description="Helical" evidence="1">
    <location>
        <begin position="307"/>
        <end position="326"/>
    </location>
</feature>
<keyword evidence="1" id="KW-1133">Transmembrane helix</keyword>
<feature type="transmembrane region" description="Helical" evidence="1">
    <location>
        <begin position="109"/>
        <end position="139"/>
    </location>
</feature>
<dbReference type="InterPro" id="IPR058671">
    <property type="entry name" value="DUF6311_C"/>
</dbReference>
<feature type="transmembrane region" description="Helical" evidence="1">
    <location>
        <begin position="242"/>
        <end position="264"/>
    </location>
</feature>
<feature type="transmembrane region" description="Helical" evidence="1">
    <location>
        <begin position="194"/>
        <end position="221"/>
    </location>
</feature>
<feature type="domain" description="DUF6311" evidence="3">
    <location>
        <begin position="451"/>
        <end position="550"/>
    </location>
</feature>
<evidence type="ECO:0000259" key="3">
    <source>
        <dbReference type="Pfam" id="PF25853"/>
    </source>
</evidence>
<gene>
    <name evidence="4" type="ORF">ABC974_09105</name>
</gene>
<dbReference type="Pfam" id="PF19830">
    <property type="entry name" value="DUF6311"/>
    <property type="match status" value="1"/>
</dbReference>
<accession>A0ABU9Y1Z6</accession>
<evidence type="ECO:0000256" key="1">
    <source>
        <dbReference type="SAM" id="Phobius"/>
    </source>
</evidence>
<dbReference type="Proteomes" id="UP001419910">
    <property type="component" value="Unassembled WGS sequence"/>
</dbReference>
<dbReference type="InterPro" id="IPR046278">
    <property type="entry name" value="DUF6311"/>
</dbReference>
<feature type="domain" description="DUF6311" evidence="2">
    <location>
        <begin position="31"/>
        <end position="424"/>
    </location>
</feature>